<accession>A0A6G0WT28</accession>
<gene>
    <name evidence="5" type="ORF">Ae201684_012015</name>
</gene>
<comment type="catalytic activity">
    <reaction evidence="3">
        <text>ATP + H2O = ADP + phosphate + H(+)</text>
        <dbReference type="Rhea" id="RHEA:13065"/>
        <dbReference type="ChEBI" id="CHEBI:15377"/>
        <dbReference type="ChEBI" id="CHEBI:15378"/>
        <dbReference type="ChEBI" id="CHEBI:30616"/>
        <dbReference type="ChEBI" id="CHEBI:43474"/>
        <dbReference type="ChEBI" id="CHEBI:456216"/>
    </reaction>
</comment>
<reference evidence="5 6" key="1">
    <citation type="submission" date="2019-07" db="EMBL/GenBank/DDBJ databases">
        <title>Genomics analysis of Aphanomyces spp. identifies a new class of oomycete effector associated with host adaptation.</title>
        <authorList>
            <person name="Gaulin E."/>
        </authorList>
    </citation>
    <scope>NUCLEOTIDE SEQUENCE [LARGE SCALE GENOMIC DNA]</scope>
    <source>
        <strain evidence="5 6">ATCC 201684</strain>
    </source>
</reference>
<dbReference type="Gene3D" id="3.30.420.40">
    <property type="match status" value="2"/>
</dbReference>
<dbReference type="PRINTS" id="PR00190">
    <property type="entry name" value="ACTIN"/>
</dbReference>
<evidence type="ECO:0000256" key="2">
    <source>
        <dbReference type="ARBA" id="ARBA00023212"/>
    </source>
</evidence>
<dbReference type="InterPro" id="IPR043129">
    <property type="entry name" value="ATPase_NBD"/>
</dbReference>
<dbReference type="Pfam" id="PF00022">
    <property type="entry name" value="Actin"/>
    <property type="match status" value="1"/>
</dbReference>
<keyword evidence="2" id="KW-0206">Cytoskeleton</keyword>
<dbReference type="FunFam" id="3.30.420.40:FF:000050">
    <property type="entry name" value="Actin, alpha skeletal muscle"/>
    <property type="match status" value="1"/>
</dbReference>
<dbReference type="GO" id="GO:0005856">
    <property type="term" value="C:cytoskeleton"/>
    <property type="evidence" value="ECO:0007669"/>
    <property type="project" value="UniProtKB-SubCell"/>
</dbReference>
<sequence length="374" mass="40856">MVDGTSTLVIDSGSSSIKAGMANDEAPQTVFPSVIGRVKQSGFMNVANCKETCVGPQAIANRGLFKLQHPIRHGHVENWDDLEQLWSHALYDELQVEPAEYAGVVVADTQISSIRQRERMTQIMFETFNVAALYVEAPGVLSLYASGRTTGCVLECGDGATSITAVHDGYDVPQCHSHSTIGGDLVTSYLRRLLLDRGHAFTTTTESEILREIKETHTAVAMDFVQDVRQIAANATAYQLPDGTSIELGREIYCAPEVLFRPSLAGVTDAGLHSMLYNAISQCDSYLIRRDLFKNIVLSGGSTMLANLPERISKELKAKASFNQHIHVDVPDYRQFGAWVGGAVLGSLSALENVWITKAQYDEVGPSIVYNQVK</sequence>
<organism evidence="5 6">
    <name type="scientific">Aphanomyces euteiches</name>
    <dbReference type="NCBI Taxonomy" id="100861"/>
    <lineage>
        <taxon>Eukaryota</taxon>
        <taxon>Sar</taxon>
        <taxon>Stramenopiles</taxon>
        <taxon>Oomycota</taxon>
        <taxon>Saprolegniomycetes</taxon>
        <taxon>Saprolegniales</taxon>
        <taxon>Verrucalvaceae</taxon>
        <taxon>Aphanomyces</taxon>
    </lineage>
</organism>
<keyword evidence="2" id="KW-0963">Cytoplasm</keyword>
<evidence type="ECO:0000256" key="1">
    <source>
        <dbReference type="ARBA" id="ARBA00004245"/>
    </source>
</evidence>
<dbReference type="PANTHER" id="PTHR11937">
    <property type="entry name" value="ACTIN"/>
    <property type="match status" value="1"/>
</dbReference>
<dbReference type="SUPFAM" id="SSF53067">
    <property type="entry name" value="Actin-like ATPase domain"/>
    <property type="match status" value="2"/>
</dbReference>
<comment type="similarity">
    <text evidence="4">Belongs to the actin family.</text>
</comment>
<dbReference type="SMART" id="SM00268">
    <property type="entry name" value="ACTIN"/>
    <property type="match status" value="1"/>
</dbReference>
<name>A0A6G0WT28_9STRA</name>
<dbReference type="VEuPathDB" id="FungiDB:AeMF1_002355"/>
<dbReference type="AlphaFoldDB" id="A0A6G0WT28"/>
<evidence type="ECO:0000313" key="5">
    <source>
        <dbReference type="EMBL" id="KAF0730596.1"/>
    </source>
</evidence>
<comment type="subcellular location">
    <subcellularLocation>
        <location evidence="1">Cytoplasm</location>
        <location evidence="1">Cytoskeleton</location>
    </subcellularLocation>
</comment>
<proteinExistence type="inferred from homology"/>
<evidence type="ECO:0000313" key="6">
    <source>
        <dbReference type="Proteomes" id="UP000481153"/>
    </source>
</evidence>
<evidence type="ECO:0008006" key="7">
    <source>
        <dbReference type="Google" id="ProtNLM"/>
    </source>
</evidence>
<dbReference type="Gene3D" id="3.90.640.10">
    <property type="entry name" value="Actin, Chain A, domain 4"/>
    <property type="match status" value="1"/>
</dbReference>
<comment type="caution">
    <text evidence="5">The sequence shown here is derived from an EMBL/GenBank/DDBJ whole genome shotgun (WGS) entry which is preliminary data.</text>
</comment>
<keyword evidence="6" id="KW-1185">Reference proteome</keyword>
<protein>
    <recommendedName>
        <fullName evidence="7">Actin</fullName>
    </recommendedName>
</protein>
<evidence type="ECO:0000256" key="3">
    <source>
        <dbReference type="ARBA" id="ARBA00049360"/>
    </source>
</evidence>
<dbReference type="Proteomes" id="UP000481153">
    <property type="component" value="Unassembled WGS sequence"/>
</dbReference>
<dbReference type="EMBL" id="VJMJ01000153">
    <property type="protein sequence ID" value="KAF0730596.1"/>
    <property type="molecule type" value="Genomic_DNA"/>
</dbReference>
<dbReference type="InterPro" id="IPR004000">
    <property type="entry name" value="Actin"/>
</dbReference>
<evidence type="ECO:0000256" key="4">
    <source>
        <dbReference type="RuleBase" id="RU000487"/>
    </source>
</evidence>